<feature type="chain" id="PRO_5046090531" description="Lipoprotein" evidence="1">
    <location>
        <begin position="21"/>
        <end position="158"/>
    </location>
</feature>
<protein>
    <recommendedName>
        <fullName evidence="4">Lipoprotein</fullName>
    </recommendedName>
</protein>
<feature type="signal peptide" evidence="1">
    <location>
        <begin position="1"/>
        <end position="20"/>
    </location>
</feature>
<accession>A0ABX4NAX5</accession>
<dbReference type="EMBL" id="NPDP01000014">
    <property type="protein sequence ID" value="PJZ30061.1"/>
    <property type="molecule type" value="Genomic_DNA"/>
</dbReference>
<dbReference type="Proteomes" id="UP000231919">
    <property type="component" value="Unassembled WGS sequence"/>
</dbReference>
<evidence type="ECO:0008006" key="4">
    <source>
        <dbReference type="Google" id="ProtNLM"/>
    </source>
</evidence>
<sequence length="158" mass="16475">MKLIKLAVLSVILIGFVANCSISTETTYVKHPTEIQVTSAQPNGSFTSLGTIVVEKQDVGFATSGPRITAAGGGNLITNESFRWVNNGTAGDVEQLLTQELVKEAKARGGNAVVKVSFGAYAIPIFIPFIGPIGLKYFMATGEVVVLGGSASTPAKTK</sequence>
<keyword evidence="3" id="KW-1185">Reference proteome</keyword>
<evidence type="ECO:0000313" key="2">
    <source>
        <dbReference type="EMBL" id="PJZ30061.1"/>
    </source>
</evidence>
<keyword evidence="1" id="KW-0732">Signal</keyword>
<evidence type="ECO:0000256" key="1">
    <source>
        <dbReference type="SAM" id="SignalP"/>
    </source>
</evidence>
<comment type="caution">
    <text evidence="2">The sequence shown here is derived from an EMBL/GenBank/DDBJ whole genome shotgun (WGS) entry which is preliminary data.</text>
</comment>
<dbReference type="RefSeq" id="WP_100755414.1">
    <property type="nucleotide sequence ID" value="NZ_JBNURX010000004.1"/>
</dbReference>
<organism evidence="2 3">
    <name type="scientific">Leptospira kmetyi</name>
    <dbReference type="NCBI Taxonomy" id="408139"/>
    <lineage>
        <taxon>Bacteria</taxon>
        <taxon>Pseudomonadati</taxon>
        <taxon>Spirochaetota</taxon>
        <taxon>Spirochaetia</taxon>
        <taxon>Leptospirales</taxon>
        <taxon>Leptospiraceae</taxon>
        <taxon>Leptospira</taxon>
    </lineage>
</organism>
<name>A0ABX4NAX5_9LEPT</name>
<proteinExistence type="predicted"/>
<gene>
    <name evidence="2" type="ORF">CH378_09495</name>
</gene>
<reference evidence="2 3" key="1">
    <citation type="submission" date="2017-07" db="EMBL/GenBank/DDBJ databases">
        <title>Leptospira spp. isolated from tropical soils.</title>
        <authorList>
            <person name="Thibeaux R."/>
            <person name="Iraola G."/>
            <person name="Ferres I."/>
            <person name="Bierque E."/>
            <person name="Girault D."/>
            <person name="Soupe-Gilbert M.-E."/>
            <person name="Picardeau M."/>
            <person name="Goarant C."/>
        </authorList>
    </citation>
    <scope>NUCLEOTIDE SEQUENCE [LARGE SCALE GENOMIC DNA]</scope>
    <source>
        <strain evidence="2 3">JW2-C-B1</strain>
    </source>
</reference>
<evidence type="ECO:0000313" key="3">
    <source>
        <dbReference type="Proteomes" id="UP000231919"/>
    </source>
</evidence>